<dbReference type="CDD" id="cd00051">
    <property type="entry name" value="EFh"/>
    <property type="match status" value="1"/>
</dbReference>
<feature type="domain" description="EF-hand" evidence="1">
    <location>
        <begin position="40"/>
        <end position="74"/>
    </location>
</feature>
<dbReference type="SMART" id="SM00054">
    <property type="entry name" value="EFh"/>
    <property type="match status" value="2"/>
</dbReference>
<evidence type="ECO:0000259" key="1">
    <source>
        <dbReference type="PROSITE" id="PS50222"/>
    </source>
</evidence>
<dbReference type="InterPro" id="IPR018247">
    <property type="entry name" value="EF_Hand_1_Ca_BS"/>
</dbReference>
<accession>A0ABP7GF52</accession>
<evidence type="ECO:0000313" key="3">
    <source>
        <dbReference type="Proteomes" id="UP001500908"/>
    </source>
</evidence>
<organism evidence="2 3">
    <name type="scientific">Salinactinospora qingdaonensis</name>
    <dbReference type="NCBI Taxonomy" id="702744"/>
    <lineage>
        <taxon>Bacteria</taxon>
        <taxon>Bacillati</taxon>
        <taxon>Actinomycetota</taxon>
        <taxon>Actinomycetes</taxon>
        <taxon>Streptosporangiales</taxon>
        <taxon>Nocardiopsidaceae</taxon>
        <taxon>Salinactinospora</taxon>
    </lineage>
</organism>
<reference evidence="3" key="1">
    <citation type="journal article" date="2019" name="Int. J. Syst. Evol. Microbiol.">
        <title>The Global Catalogue of Microorganisms (GCM) 10K type strain sequencing project: providing services to taxonomists for standard genome sequencing and annotation.</title>
        <authorList>
            <consortium name="The Broad Institute Genomics Platform"/>
            <consortium name="The Broad Institute Genome Sequencing Center for Infectious Disease"/>
            <person name="Wu L."/>
            <person name="Ma J."/>
        </authorList>
    </citation>
    <scope>NUCLEOTIDE SEQUENCE [LARGE SCALE GENOMIC DNA]</scope>
    <source>
        <strain evidence="3">JCM 17137</strain>
    </source>
</reference>
<dbReference type="PROSITE" id="PS50222">
    <property type="entry name" value="EF_HAND_2"/>
    <property type="match status" value="2"/>
</dbReference>
<proteinExistence type="predicted"/>
<protein>
    <recommendedName>
        <fullName evidence="1">EF-hand domain-containing protein</fullName>
    </recommendedName>
</protein>
<evidence type="ECO:0000313" key="2">
    <source>
        <dbReference type="EMBL" id="GAA3763828.1"/>
    </source>
</evidence>
<gene>
    <name evidence="2" type="ORF">GCM10022402_46440</name>
</gene>
<dbReference type="InterPro" id="IPR011992">
    <property type="entry name" value="EF-hand-dom_pair"/>
</dbReference>
<dbReference type="RefSeq" id="WP_344976500.1">
    <property type="nucleotide sequence ID" value="NZ_BAABDD010000040.1"/>
</dbReference>
<dbReference type="PROSITE" id="PS00018">
    <property type="entry name" value="EF_HAND_1"/>
    <property type="match status" value="2"/>
</dbReference>
<name>A0ABP7GF52_9ACTN</name>
<comment type="caution">
    <text evidence="2">The sequence shown here is derived from an EMBL/GenBank/DDBJ whole genome shotgun (WGS) entry which is preliminary data.</text>
</comment>
<dbReference type="EMBL" id="BAABDD010000040">
    <property type="protein sequence ID" value="GAA3763828.1"/>
    <property type="molecule type" value="Genomic_DNA"/>
</dbReference>
<feature type="domain" description="EF-hand" evidence="1">
    <location>
        <begin position="4"/>
        <end position="39"/>
    </location>
</feature>
<dbReference type="InterPro" id="IPR002048">
    <property type="entry name" value="EF_hand_dom"/>
</dbReference>
<dbReference type="Proteomes" id="UP001500908">
    <property type="component" value="Unassembled WGS sequence"/>
</dbReference>
<dbReference type="Pfam" id="PF13499">
    <property type="entry name" value="EF-hand_7"/>
    <property type="match status" value="1"/>
</dbReference>
<dbReference type="Gene3D" id="1.10.238.10">
    <property type="entry name" value="EF-hand"/>
    <property type="match status" value="1"/>
</dbReference>
<sequence>MAEQPENEYAATFDLVDADNDQLISAGELKRLMEVMGEEMTDEAAARAVGAVDTDGDGRISLVEFTAFLRQNRG</sequence>
<keyword evidence="3" id="KW-1185">Reference proteome</keyword>
<dbReference type="SUPFAM" id="SSF47473">
    <property type="entry name" value="EF-hand"/>
    <property type="match status" value="1"/>
</dbReference>